<dbReference type="Pfam" id="PF07992">
    <property type="entry name" value="Pyr_redox_2"/>
    <property type="match status" value="1"/>
</dbReference>
<dbReference type="KEGG" id="ehx:EMIHUDRAFT_460130"/>
<dbReference type="PRINTS" id="PR00411">
    <property type="entry name" value="PNDRDTASEI"/>
</dbReference>
<keyword evidence="1" id="KW-0732">Signal</keyword>
<dbReference type="SUPFAM" id="SSF51905">
    <property type="entry name" value="FAD/NAD(P)-binding domain"/>
    <property type="match status" value="1"/>
</dbReference>
<dbReference type="PANTHER" id="PTHR43014:SF2">
    <property type="entry name" value="MERCURIC REDUCTASE"/>
    <property type="match status" value="1"/>
</dbReference>
<dbReference type="STRING" id="2903.R1D5U4"/>
<dbReference type="GO" id="GO:0050660">
    <property type="term" value="F:flavin adenine dinucleotide binding"/>
    <property type="evidence" value="ECO:0007669"/>
    <property type="project" value="TreeGrafter"/>
</dbReference>
<feature type="signal peptide" evidence="1">
    <location>
        <begin position="1"/>
        <end position="19"/>
    </location>
</feature>
<dbReference type="InterPro" id="IPR023753">
    <property type="entry name" value="FAD/NAD-binding_dom"/>
</dbReference>
<proteinExistence type="predicted"/>
<dbReference type="AlphaFoldDB" id="A0A0D3I4U1"/>
<dbReference type="PRINTS" id="PR00368">
    <property type="entry name" value="FADPNR"/>
</dbReference>
<evidence type="ECO:0000313" key="4">
    <source>
        <dbReference type="Proteomes" id="UP000013827"/>
    </source>
</evidence>
<dbReference type="HOGENOM" id="CLU_1003233_0_0_1"/>
<evidence type="ECO:0000313" key="3">
    <source>
        <dbReference type="EnsemblProtists" id="EOD06276"/>
    </source>
</evidence>
<dbReference type="eggNOG" id="KOG0405">
    <property type="taxonomic scope" value="Eukaryota"/>
</dbReference>
<feature type="chain" id="PRO_5044241879" description="FAD/NAD(P)-binding domain-containing protein" evidence="1">
    <location>
        <begin position="20"/>
        <end position="278"/>
    </location>
</feature>
<evidence type="ECO:0000256" key="1">
    <source>
        <dbReference type="SAM" id="SignalP"/>
    </source>
</evidence>
<dbReference type="Proteomes" id="UP000013827">
    <property type="component" value="Unassembled WGS sequence"/>
</dbReference>
<dbReference type="RefSeq" id="XP_005758705.1">
    <property type="nucleotide sequence ID" value="XM_005758648.1"/>
</dbReference>
<dbReference type="GO" id="GO:0003955">
    <property type="term" value="F:NAD(P)H dehydrogenase (quinone) activity"/>
    <property type="evidence" value="ECO:0007669"/>
    <property type="project" value="TreeGrafter"/>
</dbReference>
<reference evidence="4" key="1">
    <citation type="journal article" date="2013" name="Nature">
        <title>Pan genome of the phytoplankton Emiliania underpins its global distribution.</title>
        <authorList>
            <person name="Read B.A."/>
            <person name="Kegel J."/>
            <person name="Klute M.J."/>
            <person name="Kuo A."/>
            <person name="Lefebvre S.C."/>
            <person name="Maumus F."/>
            <person name="Mayer C."/>
            <person name="Miller J."/>
            <person name="Monier A."/>
            <person name="Salamov A."/>
            <person name="Young J."/>
            <person name="Aguilar M."/>
            <person name="Claverie J.M."/>
            <person name="Frickenhaus S."/>
            <person name="Gonzalez K."/>
            <person name="Herman E.K."/>
            <person name="Lin Y.C."/>
            <person name="Napier J."/>
            <person name="Ogata H."/>
            <person name="Sarno A.F."/>
            <person name="Shmutz J."/>
            <person name="Schroeder D."/>
            <person name="de Vargas C."/>
            <person name="Verret F."/>
            <person name="von Dassow P."/>
            <person name="Valentin K."/>
            <person name="Van de Peer Y."/>
            <person name="Wheeler G."/>
            <person name="Dacks J.B."/>
            <person name="Delwiche C.F."/>
            <person name="Dyhrman S.T."/>
            <person name="Glockner G."/>
            <person name="John U."/>
            <person name="Richards T."/>
            <person name="Worden A.Z."/>
            <person name="Zhang X."/>
            <person name="Grigoriev I.V."/>
            <person name="Allen A.E."/>
            <person name="Bidle K."/>
            <person name="Borodovsky M."/>
            <person name="Bowler C."/>
            <person name="Brownlee C."/>
            <person name="Cock J.M."/>
            <person name="Elias M."/>
            <person name="Gladyshev V.N."/>
            <person name="Groth M."/>
            <person name="Guda C."/>
            <person name="Hadaegh A."/>
            <person name="Iglesias-Rodriguez M.D."/>
            <person name="Jenkins J."/>
            <person name="Jones B.M."/>
            <person name="Lawson T."/>
            <person name="Leese F."/>
            <person name="Lindquist E."/>
            <person name="Lobanov A."/>
            <person name="Lomsadze A."/>
            <person name="Malik S.B."/>
            <person name="Marsh M.E."/>
            <person name="Mackinder L."/>
            <person name="Mock T."/>
            <person name="Mueller-Roeber B."/>
            <person name="Pagarete A."/>
            <person name="Parker M."/>
            <person name="Probert I."/>
            <person name="Quesneville H."/>
            <person name="Raines C."/>
            <person name="Rensing S.A."/>
            <person name="Riano-Pachon D.M."/>
            <person name="Richier S."/>
            <person name="Rokitta S."/>
            <person name="Shiraiwa Y."/>
            <person name="Soanes D.M."/>
            <person name="van der Giezen M."/>
            <person name="Wahlund T.M."/>
            <person name="Williams B."/>
            <person name="Wilson W."/>
            <person name="Wolfe G."/>
            <person name="Wurch L.L."/>
        </authorList>
    </citation>
    <scope>NUCLEOTIDE SEQUENCE</scope>
</reference>
<dbReference type="Gene3D" id="3.50.50.60">
    <property type="entry name" value="FAD/NAD(P)-binding domain"/>
    <property type="match status" value="1"/>
</dbReference>
<dbReference type="InterPro" id="IPR036188">
    <property type="entry name" value="FAD/NAD-bd_sf"/>
</dbReference>
<dbReference type="PANTHER" id="PTHR43014">
    <property type="entry name" value="MERCURIC REDUCTASE"/>
    <property type="match status" value="1"/>
</dbReference>
<dbReference type="PaxDb" id="2903-EOD06276"/>
<protein>
    <recommendedName>
        <fullName evidence="2">FAD/NAD(P)-binding domain-containing protein</fullName>
    </recommendedName>
</protein>
<accession>A0A0D3I4U1</accession>
<sequence length="278" mass="29127">MATLFRLSALAYLSPPSAAATGIRTQPVSAVARWDPSADADASAARQLEIEPLDASNARLLDAVHPRRWTDPSPPEVYDLVVIGAGAGGLVSAKQAARRGARSCLISEALAGGDCLNALLRSARAVREVRRAEEFGVRLSAPPAVDFAAFESWQKHVPAVMQRLRAKRAQIAPADSHEGTNAAGADVYQGRGRFTGRNTVEVNGKVLRFRKAVIATGGRAALPPIPGLETAPFLTNANLFNLDSLPPRLAVLGAGAVALEIAHAFSAFGSAVTVLARS</sequence>
<evidence type="ECO:0000259" key="2">
    <source>
        <dbReference type="Pfam" id="PF07992"/>
    </source>
</evidence>
<organism evidence="3 4">
    <name type="scientific">Emiliania huxleyi (strain CCMP1516)</name>
    <dbReference type="NCBI Taxonomy" id="280463"/>
    <lineage>
        <taxon>Eukaryota</taxon>
        <taxon>Haptista</taxon>
        <taxon>Haptophyta</taxon>
        <taxon>Prymnesiophyceae</taxon>
        <taxon>Isochrysidales</taxon>
        <taxon>Noelaerhabdaceae</taxon>
        <taxon>Emiliania</taxon>
    </lineage>
</organism>
<name>A0A0D3I4U1_EMIH1</name>
<reference evidence="3" key="2">
    <citation type="submission" date="2024-10" db="UniProtKB">
        <authorList>
            <consortium name="EnsemblProtists"/>
        </authorList>
    </citation>
    <scope>IDENTIFICATION</scope>
</reference>
<dbReference type="GeneID" id="17252428"/>
<feature type="domain" description="FAD/NAD(P)-binding" evidence="2">
    <location>
        <begin position="78"/>
        <end position="277"/>
    </location>
</feature>
<keyword evidence="4" id="KW-1185">Reference proteome</keyword>
<dbReference type="EnsemblProtists" id="EOD06276">
    <property type="protein sequence ID" value="EOD06276"/>
    <property type="gene ID" value="EMIHUDRAFT_460130"/>
</dbReference>
<dbReference type="OMA" id="HEENKEC"/>